<organism evidence="2 3">
    <name type="scientific">Acinetobacter colistiniresistens</name>
    <dbReference type="NCBI Taxonomy" id="280145"/>
    <lineage>
        <taxon>Bacteria</taxon>
        <taxon>Pseudomonadati</taxon>
        <taxon>Pseudomonadota</taxon>
        <taxon>Gammaproteobacteria</taxon>
        <taxon>Moraxellales</taxon>
        <taxon>Moraxellaceae</taxon>
        <taxon>Acinetobacter</taxon>
    </lineage>
</organism>
<sequence>MNKYCILITLSLISTFSSAQTDCGPYKVSMVQTQTNDLLVLLRSQNGKESWKFIGLCLRHQQNLTWVY</sequence>
<feature type="signal peptide" evidence="1">
    <location>
        <begin position="1"/>
        <end position="19"/>
    </location>
</feature>
<evidence type="ECO:0000313" key="3">
    <source>
        <dbReference type="Proteomes" id="UP000014559"/>
    </source>
</evidence>
<evidence type="ECO:0000256" key="1">
    <source>
        <dbReference type="SAM" id="SignalP"/>
    </source>
</evidence>
<name>S3TS85_9GAMM</name>
<evidence type="ECO:0008006" key="4">
    <source>
        <dbReference type="Google" id="ProtNLM"/>
    </source>
</evidence>
<dbReference type="AlphaFoldDB" id="S3TS85"/>
<keyword evidence="1" id="KW-0732">Signal</keyword>
<dbReference type="Proteomes" id="UP000014559">
    <property type="component" value="Unassembled WGS sequence"/>
</dbReference>
<reference evidence="2 3" key="1">
    <citation type="submission" date="2013-06" db="EMBL/GenBank/DDBJ databases">
        <title>The Genome Sequence of Acinetobacter sp. NIPH 2036.</title>
        <authorList>
            <consortium name="The Broad Institute Genome Sequencing Platform"/>
            <consortium name="The Broad Institute Genome Sequencing Center for Infectious Disease"/>
            <person name="Cerqueira G."/>
            <person name="Feldgarden M."/>
            <person name="Courvalin P."/>
            <person name="Perichon B."/>
            <person name="Grillot-Courvalin C."/>
            <person name="Clermont D."/>
            <person name="Rocha E."/>
            <person name="Yoon E.-J."/>
            <person name="Nemec A."/>
            <person name="Young S.K."/>
            <person name="Zeng Q."/>
            <person name="Gargeya S."/>
            <person name="Fitzgerald M."/>
            <person name="Abouelleil A."/>
            <person name="Alvarado L."/>
            <person name="Berlin A.M."/>
            <person name="Chapman S.B."/>
            <person name="Dewar J."/>
            <person name="Goldberg J."/>
            <person name="Griggs A."/>
            <person name="Gujja S."/>
            <person name="Hansen M."/>
            <person name="Howarth C."/>
            <person name="Imamovic A."/>
            <person name="Larimer J."/>
            <person name="McCowan C."/>
            <person name="Murphy C."/>
            <person name="Pearson M."/>
            <person name="Priest M."/>
            <person name="Roberts A."/>
            <person name="Saif S."/>
            <person name="Shea T."/>
            <person name="Sykes S."/>
            <person name="Wortman J."/>
            <person name="Nusbaum C."/>
            <person name="Birren B."/>
        </authorList>
    </citation>
    <scope>NUCLEOTIDE SEQUENCE [LARGE SCALE GENOMIC DNA]</scope>
    <source>
        <strain evidence="2 3">NIPH 2036</strain>
    </source>
</reference>
<dbReference type="EMBL" id="ATGK01000009">
    <property type="protein sequence ID" value="EPG38530.1"/>
    <property type="molecule type" value="Genomic_DNA"/>
</dbReference>
<gene>
    <name evidence="2" type="ORF">F907_01115</name>
</gene>
<comment type="caution">
    <text evidence="2">The sequence shown here is derived from an EMBL/GenBank/DDBJ whole genome shotgun (WGS) entry which is preliminary data.</text>
</comment>
<dbReference type="HOGENOM" id="CLU_2784496_0_0_6"/>
<protein>
    <recommendedName>
        <fullName evidence="4">Secreted protein</fullName>
    </recommendedName>
</protein>
<evidence type="ECO:0000313" key="2">
    <source>
        <dbReference type="EMBL" id="EPG38530.1"/>
    </source>
</evidence>
<dbReference type="PATRIC" id="fig|1217696.3.peg.1079"/>
<accession>S3TS85</accession>
<feature type="chain" id="PRO_5004524028" description="Secreted protein" evidence="1">
    <location>
        <begin position="20"/>
        <end position="68"/>
    </location>
</feature>
<proteinExistence type="predicted"/>